<dbReference type="GO" id="GO:0005524">
    <property type="term" value="F:ATP binding"/>
    <property type="evidence" value="ECO:0007669"/>
    <property type="project" value="UniProtKB-KW"/>
</dbReference>
<keyword evidence="4 10" id="KW-0808">Transferase</keyword>
<comment type="pathway">
    <text evidence="1">Carbohydrate acid metabolism.</text>
</comment>
<evidence type="ECO:0000256" key="3">
    <source>
        <dbReference type="ARBA" id="ARBA00012054"/>
    </source>
</evidence>
<name>A0A078MMZ9_9PSED</name>
<keyword evidence="6 10" id="KW-0418">Kinase</keyword>
<dbReference type="EC" id="2.7.1.12" evidence="3 10"/>
<protein>
    <recommendedName>
        <fullName evidence="3 10">Gluconokinase</fullName>
        <ecNumber evidence="3 10">2.7.1.12</ecNumber>
    </recommendedName>
</protein>
<evidence type="ECO:0000256" key="7">
    <source>
        <dbReference type="ARBA" id="ARBA00022840"/>
    </source>
</evidence>
<dbReference type="InterPro" id="IPR006001">
    <property type="entry name" value="Therm_gnt_kin"/>
</dbReference>
<dbReference type="EMBL" id="LK391969">
    <property type="protein sequence ID" value="CEF27581.1"/>
    <property type="molecule type" value="Genomic_DNA"/>
</dbReference>
<dbReference type="Gene3D" id="3.40.50.300">
    <property type="entry name" value="P-loop containing nucleotide triphosphate hydrolases"/>
    <property type="match status" value="1"/>
</dbReference>
<dbReference type="NCBIfam" id="TIGR01313">
    <property type="entry name" value="therm_gnt_kin"/>
    <property type="match status" value="1"/>
</dbReference>
<evidence type="ECO:0000256" key="1">
    <source>
        <dbReference type="ARBA" id="ARBA00004761"/>
    </source>
</evidence>
<keyword evidence="8" id="KW-0311">Gluconate utilization</keyword>
<dbReference type="AlphaFoldDB" id="A0A078MMZ9"/>
<evidence type="ECO:0000256" key="10">
    <source>
        <dbReference type="RuleBase" id="RU363066"/>
    </source>
</evidence>
<sequence>MSAVIPALVVMGVTACGKSTVADAIAQGIGGRHIEGDQFHSAASIAKMRSGVALDDTDRAAWLELLGALLAAAVAAGERPVLSCSALKRRYRDALRAAVPGLGFVFLQLDRAEVQRRVARRQCHFMAPELVDSQFDTLESPVAEPGVLTVDATLPVAQISRQAVGWWQARC</sequence>
<dbReference type="RefSeq" id="WP_044500398.1">
    <property type="nucleotide sequence ID" value="NZ_LK391969.1"/>
</dbReference>
<comment type="catalytic activity">
    <reaction evidence="9 10">
        <text>D-gluconate + ATP = 6-phospho-D-gluconate + ADP + H(+)</text>
        <dbReference type="Rhea" id="RHEA:19433"/>
        <dbReference type="ChEBI" id="CHEBI:15378"/>
        <dbReference type="ChEBI" id="CHEBI:18391"/>
        <dbReference type="ChEBI" id="CHEBI:30616"/>
        <dbReference type="ChEBI" id="CHEBI:58759"/>
        <dbReference type="ChEBI" id="CHEBI:456216"/>
        <dbReference type="EC" id="2.7.1.12"/>
    </reaction>
</comment>
<dbReference type="EMBL" id="LM997413">
    <property type="protein sequence ID" value="CEA06156.1"/>
    <property type="molecule type" value="Genomic_DNA"/>
</dbReference>
<keyword evidence="7 10" id="KW-0067">ATP-binding</keyword>
<evidence type="ECO:0000256" key="9">
    <source>
        <dbReference type="ARBA" id="ARBA00048090"/>
    </source>
</evidence>
<dbReference type="GO" id="GO:0019521">
    <property type="term" value="P:D-gluconate metabolic process"/>
    <property type="evidence" value="ECO:0007669"/>
    <property type="project" value="UniProtKB-KW"/>
</dbReference>
<proteinExistence type="inferred from homology"/>
<dbReference type="OrthoDB" id="9795716at2"/>
<accession>A0A078MMZ9</accession>
<dbReference type="PATRIC" id="fig|1461581.3.peg.2498"/>
<keyword evidence="5 10" id="KW-0547">Nucleotide-binding</keyword>
<evidence type="ECO:0000256" key="5">
    <source>
        <dbReference type="ARBA" id="ARBA00022741"/>
    </source>
</evidence>
<dbReference type="SUPFAM" id="SSF52540">
    <property type="entry name" value="P-loop containing nucleoside triphosphate hydrolases"/>
    <property type="match status" value="1"/>
</dbReference>
<dbReference type="CDD" id="cd02021">
    <property type="entry name" value="GntK"/>
    <property type="match status" value="1"/>
</dbReference>
<organism evidence="11">
    <name type="scientific">Pseudomonas saudimassiliensis</name>
    <dbReference type="NCBI Taxonomy" id="1461581"/>
    <lineage>
        <taxon>Bacteria</taxon>
        <taxon>Pseudomonadati</taxon>
        <taxon>Pseudomonadota</taxon>
        <taxon>Gammaproteobacteria</taxon>
        <taxon>Pseudomonadales</taxon>
        <taxon>Pseudomonadaceae</taxon>
        <taxon>Pseudomonas</taxon>
    </lineage>
</organism>
<evidence type="ECO:0000256" key="2">
    <source>
        <dbReference type="ARBA" id="ARBA00008420"/>
    </source>
</evidence>
<dbReference type="InterPro" id="IPR027417">
    <property type="entry name" value="P-loop_NTPase"/>
</dbReference>
<dbReference type="PANTHER" id="PTHR43442:SF3">
    <property type="entry name" value="GLUCONOKINASE-RELATED"/>
    <property type="match status" value="1"/>
</dbReference>
<dbReference type="PANTHER" id="PTHR43442">
    <property type="entry name" value="GLUCONOKINASE-RELATED"/>
    <property type="match status" value="1"/>
</dbReference>
<dbReference type="FunFam" id="3.40.50.300:FF:000522">
    <property type="entry name" value="Gluconokinase"/>
    <property type="match status" value="1"/>
</dbReference>
<dbReference type="GO" id="GO:0046316">
    <property type="term" value="F:gluconokinase activity"/>
    <property type="evidence" value="ECO:0007669"/>
    <property type="project" value="UniProtKB-EC"/>
</dbReference>
<evidence type="ECO:0000256" key="8">
    <source>
        <dbReference type="ARBA" id="ARBA00023064"/>
    </source>
</evidence>
<comment type="similarity">
    <text evidence="2 10">Belongs to the gluconokinase GntK/GntV family.</text>
</comment>
<dbReference type="GO" id="GO:0005737">
    <property type="term" value="C:cytoplasm"/>
    <property type="evidence" value="ECO:0007669"/>
    <property type="project" value="TreeGrafter"/>
</dbReference>
<evidence type="ECO:0000256" key="6">
    <source>
        <dbReference type="ARBA" id="ARBA00022777"/>
    </source>
</evidence>
<evidence type="ECO:0000256" key="4">
    <source>
        <dbReference type="ARBA" id="ARBA00022679"/>
    </source>
</evidence>
<dbReference type="Pfam" id="PF13671">
    <property type="entry name" value="AAA_33"/>
    <property type="match status" value="1"/>
</dbReference>
<gene>
    <name evidence="11" type="ORF">BN1049_02533</name>
</gene>
<reference evidence="11" key="1">
    <citation type="submission" date="2014-07" db="EMBL/GenBank/DDBJ databases">
        <authorList>
            <person name="Urmite Genomes Urmite Genomes"/>
        </authorList>
    </citation>
    <scope>NUCLEOTIDE SEQUENCE</scope>
    <source>
        <strain evidence="11">12M76_air</strain>
    </source>
</reference>
<evidence type="ECO:0000313" key="11">
    <source>
        <dbReference type="EMBL" id="CEA06156.1"/>
    </source>
</evidence>